<evidence type="ECO:0000313" key="2">
    <source>
        <dbReference type="EMBL" id="TMQ65263.1"/>
    </source>
</evidence>
<dbReference type="AlphaFoldDB" id="A0A538TNQ5"/>
<evidence type="ECO:0000313" key="3">
    <source>
        <dbReference type="Proteomes" id="UP000317691"/>
    </source>
</evidence>
<organism evidence="2 3">
    <name type="scientific">Eiseniibacteriota bacterium</name>
    <dbReference type="NCBI Taxonomy" id="2212470"/>
    <lineage>
        <taxon>Bacteria</taxon>
        <taxon>Candidatus Eiseniibacteriota</taxon>
    </lineage>
</organism>
<comment type="caution">
    <text evidence="2">The sequence shown here is derived from an EMBL/GenBank/DDBJ whole genome shotgun (WGS) entry which is preliminary data.</text>
</comment>
<evidence type="ECO:0000256" key="1">
    <source>
        <dbReference type="SAM" id="MobiDB-lite"/>
    </source>
</evidence>
<name>A0A538TNQ5_UNCEI</name>
<reference evidence="2 3" key="1">
    <citation type="journal article" date="2019" name="Nat. Microbiol.">
        <title>Mediterranean grassland soil C-N compound turnover is dependent on rainfall and depth, and is mediated by genomically divergent microorganisms.</title>
        <authorList>
            <person name="Diamond S."/>
            <person name="Andeer P.F."/>
            <person name="Li Z."/>
            <person name="Crits-Christoph A."/>
            <person name="Burstein D."/>
            <person name="Anantharaman K."/>
            <person name="Lane K.R."/>
            <person name="Thomas B.C."/>
            <person name="Pan C."/>
            <person name="Northen T.R."/>
            <person name="Banfield J.F."/>
        </authorList>
    </citation>
    <scope>NUCLEOTIDE SEQUENCE [LARGE SCALE GENOMIC DNA]</scope>
    <source>
        <strain evidence="2">WS_9</strain>
    </source>
</reference>
<protein>
    <submittedName>
        <fullName evidence="2">NRDE family protein</fullName>
    </submittedName>
</protein>
<dbReference type="Proteomes" id="UP000317691">
    <property type="component" value="Unassembled WGS sequence"/>
</dbReference>
<sequence>MAGPLDRADPGQPDLPAGSDLHGLPQRALHAAGGAGLRRSGSALVCTVIVGLQILGPGTLLLGANRDESPDRPTAGPGVLVERPRVVGGRDLVSAGTWLAVREGRFISALMNRRPIPGDKRDPATLRSRGLLCLDAAAQGPPLDAPSAIDPGTGEPHPPRLDFALRLLGAGAYAHCTLVGVGLDSGWAIRGGHGGSPEVTPITTGWHVITHQELDDPDEPRTKWLLERLEGAKPAGVDEAFALLGSLLRRHGEEGEPPVCIHRERFPTVSSSLLALGALGRPRYLHSPGPPCVTPYEDHSSLLA</sequence>
<feature type="region of interest" description="Disordered" evidence="1">
    <location>
        <begin position="1"/>
        <end position="23"/>
    </location>
</feature>
<dbReference type="InterPro" id="IPR008551">
    <property type="entry name" value="TANGO2"/>
</dbReference>
<dbReference type="EMBL" id="VBOZ01000014">
    <property type="protein sequence ID" value="TMQ65263.1"/>
    <property type="molecule type" value="Genomic_DNA"/>
</dbReference>
<gene>
    <name evidence="2" type="ORF">E6K79_05440</name>
</gene>
<accession>A0A538TNQ5</accession>
<proteinExistence type="predicted"/>
<dbReference type="Pfam" id="PF05742">
    <property type="entry name" value="TANGO2"/>
    <property type="match status" value="1"/>
</dbReference>